<gene>
    <name evidence="2" type="ORF">RHGRI_020957</name>
</gene>
<dbReference type="GO" id="GO:0034599">
    <property type="term" value="P:cellular response to oxidative stress"/>
    <property type="evidence" value="ECO:0007669"/>
    <property type="project" value="InterPro"/>
</dbReference>
<dbReference type="SUPFAM" id="SSF48113">
    <property type="entry name" value="Heme-dependent peroxidases"/>
    <property type="match status" value="1"/>
</dbReference>
<dbReference type="GO" id="GO:0000302">
    <property type="term" value="P:response to reactive oxygen species"/>
    <property type="evidence" value="ECO:0007669"/>
    <property type="project" value="TreeGrafter"/>
</dbReference>
<name>A0AAV6JPD9_9ERIC</name>
<proteinExistence type="predicted"/>
<sequence length="82" mass="9428">MVLTTMTMEINQSCNKTLRESFSYAAGMSSMIGLPTDRALIEDDECLRWISMYANNQDLFFEDFKNVYVKLVNTGAMWKPSL</sequence>
<comment type="caution">
    <text evidence="2">The sequence shown here is derived from an EMBL/GenBank/DDBJ whole genome shotgun (WGS) entry which is preliminary data.</text>
</comment>
<dbReference type="GO" id="GO:0004601">
    <property type="term" value="F:peroxidase activity"/>
    <property type="evidence" value="ECO:0007669"/>
    <property type="project" value="InterPro"/>
</dbReference>
<dbReference type="PANTHER" id="PTHR31356">
    <property type="entry name" value="THYLAKOID LUMENAL 29 KDA PROTEIN, CHLOROPLASTIC-RELATED"/>
    <property type="match status" value="1"/>
</dbReference>
<dbReference type="GO" id="GO:0042744">
    <property type="term" value="P:hydrogen peroxide catabolic process"/>
    <property type="evidence" value="ECO:0007669"/>
    <property type="project" value="TreeGrafter"/>
</dbReference>
<dbReference type="EMBL" id="JACTNZ010000007">
    <property type="protein sequence ID" value="KAG5540890.1"/>
    <property type="molecule type" value="Genomic_DNA"/>
</dbReference>
<dbReference type="AlphaFoldDB" id="A0AAV6JPD9"/>
<protein>
    <submittedName>
        <fullName evidence="2">Uncharacterized protein</fullName>
    </submittedName>
</protein>
<evidence type="ECO:0000256" key="1">
    <source>
        <dbReference type="ARBA" id="ARBA00023002"/>
    </source>
</evidence>
<dbReference type="InterPro" id="IPR044831">
    <property type="entry name" value="Ccp1-like"/>
</dbReference>
<reference evidence="2" key="1">
    <citation type="submission" date="2020-08" db="EMBL/GenBank/DDBJ databases">
        <title>Plant Genome Project.</title>
        <authorList>
            <person name="Zhang R.-G."/>
        </authorList>
    </citation>
    <scope>NUCLEOTIDE SEQUENCE</scope>
    <source>
        <strain evidence="2">WSP0</strain>
        <tissue evidence="2">Leaf</tissue>
    </source>
</reference>
<keyword evidence="1" id="KW-0560">Oxidoreductase</keyword>
<organism evidence="2 3">
    <name type="scientific">Rhododendron griersonianum</name>
    <dbReference type="NCBI Taxonomy" id="479676"/>
    <lineage>
        <taxon>Eukaryota</taxon>
        <taxon>Viridiplantae</taxon>
        <taxon>Streptophyta</taxon>
        <taxon>Embryophyta</taxon>
        <taxon>Tracheophyta</taxon>
        <taxon>Spermatophyta</taxon>
        <taxon>Magnoliopsida</taxon>
        <taxon>eudicotyledons</taxon>
        <taxon>Gunneridae</taxon>
        <taxon>Pentapetalae</taxon>
        <taxon>asterids</taxon>
        <taxon>Ericales</taxon>
        <taxon>Ericaceae</taxon>
        <taxon>Ericoideae</taxon>
        <taxon>Rhodoreae</taxon>
        <taxon>Rhododendron</taxon>
    </lineage>
</organism>
<dbReference type="Proteomes" id="UP000823749">
    <property type="component" value="Chromosome 7"/>
</dbReference>
<dbReference type="PANTHER" id="PTHR31356:SF8">
    <property type="entry name" value="L-ASCORBATE PEROXIDASE 6-RELATED"/>
    <property type="match status" value="1"/>
</dbReference>
<keyword evidence="3" id="KW-1185">Reference proteome</keyword>
<dbReference type="GO" id="GO:0020037">
    <property type="term" value="F:heme binding"/>
    <property type="evidence" value="ECO:0007669"/>
    <property type="project" value="InterPro"/>
</dbReference>
<dbReference type="InterPro" id="IPR010255">
    <property type="entry name" value="Haem_peroxidase_sf"/>
</dbReference>
<accession>A0AAV6JPD9</accession>
<dbReference type="Gene3D" id="1.10.420.10">
    <property type="entry name" value="Peroxidase, domain 2"/>
    <property type="match status" value="1"/>
</dbReference>
<evidence type="ECO:0000313" key="3">
    <source>
        <dbReference type="Proteomes" id="UP000823749"/>
    </source>
</evidence>
<evidence type="ECO:0000313" key="2">
    <source>
        <dbReference type="EMBL" id="KAG5540890.1"/>
    </source>
</evidence>